<dbReference type="Proteomes" id="UP001244011">
    <property type="component" value="Unassembled WGS sequence"/>
</dbReference>
<dbReference type="RefSeq" id="XP_060286482.1">
    <property type="nucleotide sequence ID" value="XM_060424379.1"/>
</dbReference>
<dbReference type="Pfam" id="PF06985">
    <property type="entry name" value="HET"/>
    <property type="match status" value="1"/>
</dbReference>
<evidence type="ECO:0000259" key="1">
    <source>
        <dbReference type="Pfam" id="PF06985"/>
    </source>
</evidence>
<evidence type="ECO:0000313" key="3">
    <source>
        <dbReference type="Proteomes" id="UP001244011"/>
    </source>
</evidence>
<proteinExistence type="predicted"/>
<reference evidence="2" key="1">
    <citation type="submission" date="2023-06" db="EMBL/GenBank/DDBJ databases">
        <title>Genome-scale phylogeny and comparative genomics of the fungal order Sordariales.</title>
        <authorList>
            <consortium name="Lawrence Berkeley National Laboratory"/>
            <person name="Hensen N."/>
            <person name="Bonometti L."/>
            <person name="Westerberg I."/>
            <person name="Brannstrom I.O."/>
            <person name="Guillou S."/>
            <person name="Cros-Aarteil S."/>
            <person name="Calhoun S."/>
            <person name="Haridas S."/>
            <person name="Kuo A."/>
            <person name="Mondo S."/>
            <person name="Pangilinan J."/>
            <person name="Riley R."/>
            <person name="Labutti K."/>
            <person name="Andreopoulos B."/>
            <person name="Lipzen A."/>
            <person name="Chen C."/>
            <person name="Yanf M."/>
            <person name="Daum C."/>
            <person name="Ng V."/>
            <person name="Clum A."/>
            <person name="Steindorff A."/>
            <person name="Ohm R."/>
            <person name="Martin F."/>
            <person name="Silar P."/>
            <person name="Natvig D."/>
            <person name="Lalanne C."/>
            <person name="Gautier V."/>
            <person name="Ament-Velasquez S.L."/>
            <person name="Kruys A."/>
            <person name="Hutchinson M.I."/>
            <person name="Powell A.J."/>
            <person name="Barry K."/>
            <person name="Miller A.N."/>
            <person name="Grigoriev I.V."/>
            <person name="Debuchy R."/>
            <person name="Gladieux P."/>
            <person name="Thoren M.H."/>
            <person name="Johannesson H."/>
        </authorList>
    </citation>
    <scope>NUCLEOTIDE SEQUENCE</scope>
    <source>
        <strain evidence="2">8032-3</strain>
    </source>
</reference>
<sequence length="700" mass="76815">MKYEYSQLSIQPGDPRGVFSIRLLHLLPSADPNARLQCQLVETQIADSQHGKPAVPRGRVPHAEYQALSYTWGEPVFPKVLHLVQSDGILPAGDINITENLHSALQNLRSPDRTLVLWVDAVCINQADIPERNSQVNNIPQTYTEAASVLVWLGTDSLQDDGRLCLDFFTELGTLIASDPAHGAEGSWRKRFKINQMVSTFLDSIQPRPIATFLTRPWFRRRWIVQEVVLARDVSIHCGAASIPWATFELSLMELFENDKGGFSEEHRTTLRAMSRIRHPESAAKRQDPLDTLVEFSSFVCANPRDRLFALYGAIQHWFPSSTPSDRARVGKVDYALSTGDVFTEFAILMMELEHLTSPGASGSKSTTHVIQLASAIKHPTRPAEGQEPGEFCGKIPSWVPDWTGQLSYEPLYHSPPDRDASAGIPTRPMEVLPPNNDVRLLISTGIVYDTVTAIIPIDIEPLLGAVYEAKSSLNAFLCAVARAFDATGFFPPAADAGAGGPDNNTYEPTGQHIVIALAAAIVANWEHTPSNSYFAQHPRFPGDFLEQLGSSRHHLPEIMHKWPAYVELVTITMRGRSLFLTAGGYVGVGAADILPGDAVCLLSGVRIPFVLRPLRGPVVAATAAAAGENEPCVPGAPGCYRFQDEEQCKEVVSKVWKDPAAHCTFRLMGDAYVHGLMEGEAAKNLGSRLDESLRILPIT</sequence>
<dbReference type="Pfam" id="PF26639">
    <property type="entry name" value="Het-6_barrel"/>
    <property type="match status" value="1"/>
</dbReference>
<dbReference type="InterPro" id="IPR010730">
    <property type="entry name" value="HET"/>
</dbReference>
<comment type="caution">
    <text evidence="2">The sequence shown here is derived from an EMBL/GenBank/DDBJ whole genome shotgun (WGS) entry which is preliminary data.</text>
</comment>
<name>A0AAJ0C7U7_9PEZI</name>
<organism evidence="2 3">
    <name type="scientific">Phialemonium atrogriseum</name>
    <dbReference type="NCBI Taxonomy" id="1093897"/>
    <lineage>
        <taxon>Eukaryota</taxon>
        <taxon>Fungi</taxon>
        <taxon>Dikarya</taxon>
        <taxon>Ascomycota</taxon>
        <taxon>Pezizomycotina</taxon>
        <taxon>Sordariomycetes</taxon>
        <taxon>Sordariomycetidae</taxon>
        <taxon>Cephalothecales</taxon>
        <taxon>Cephalothecaceae</taxon>
        <taxon>Phialemonium</taxon>
    </lineage>
</organism>
<dbReference type="EMBL" id="MU839001">
    <property type="protein sequence ID" value="KAK1770269.1"/>
    <property type="molecule type" value="Genomic_DNA"/>
</dbReference>
<keyword evidence="3" id="KW-1185">Reference proteome</keyword>
<dbReference type="InterPro" id="IPR052895">
    <property type="entry name" value="HetReg/Transcr_Mod"/>
</dbReference>
<dbReference type="PANTHER" id="PTHR24148">
    <property type="entry name" value="ANKYRIN REPEAT DOMAIN-CONTAINING PROTEIN 39 HOMOLOG-RELATED"/>
    <property type="match status" value="1"/>
</dbReference>
<gene>
    <name evidence="2" type="ORF">QBC33DRAFT_446480</name>
</gene>
<dbReference type="PANTHER" id="PTHR24148:SF73">
    <property type="entry name" value="HET DOMAIN PROTEIN (AFU_ORTHOLOGUE AFUA_8G01020)"/>
    <property type="match status" value="1"/>
</dbReference>
<accession>A0AAJ0C7U7</accession>
<evidence type="ECO:0000313" key="2">
    <source>
        <dbReference type="EMBL" id="KAK1770269.1"/>
    </source>
</evidence>
<dbReference type="GeneID" id="85307566"/>
<dbReference type="AlphaFoldDB" id="A0AAJ0C7U7"/>
<feature type="domain" description="Heterokaryon incompatibility" evidence="1">
    <location>
        <begin position="65"/>
        <end position="227"/>
    </location>
</feature>
<protein>
    <submittedName>
        <fullName evidence="2">Heterokaryon incompatibility protein-domain-containing protein</fullName>
    </submittedName>
</protein>